<reference evidence="1 2" key="1">
    <citation type="journal article" date="2015" name="Nat. Commun.">
        <title>Outbred genome sequencing and CRISPR/Cas9 gene editing in butterflies.</title>
        <authorList>
            <person name="Li X."/>
            <person name="Fan D."/>
            <person name="Zhang W."/>
            <person name="Liu G."/>
            <person name="Zhang L."/>
            <person name="Zhao L."/>
            <person name="Fang X."/>
            <person name="Chen L."/>
            <person name="Dong Y."/>
            <person name="Chen Y."/>
            <person name="Ding Y."/>
            <person name="Zhao R."/>
            <person name="Feng M."/>
            <person name="Zhu Y."/>
            <person name="Feng Y."/>
            <person name="Jiang X."/>
            <person name="Zhu D."/>
            <person name="Xiang H."/>
            <person name="Feng X."/>
            <person name="Li S."/>
            <person name="Wang J."/>
            <person name="Zhang G."/>
            <person name="Kronforst M.R."/>
            <person name="Wang W."/>
        </authorList>
    </citation>
    <scope>NUCLEOTIDE SEQUENCE [LARGE SCALE GENOMIC DNA]</scope>
    <source>
        <strain evidence="1">Ya'a_city_454_Pm</strain>
        <tissue evidence="1">Whole body</tissue>
    </source>
</reference>
<dbReference type="InterPro" id="IPR035899">
    <property type="entry name" value="DBL_dom_sf"/>
</dbReference>
<dbReference type="EMBL" id="LADJ01050533">
    <property type="protein sequence ID" value="KPJ21487.1"/>
    <property type="molecule type" value="Genomic_DNA"/>
</dbReference>
<comment type="caution">
    <text evidence="1">The sequence shown here is derived from an EMBL/GenBank/DDBJ whole genome shotgun (WGS) entry which is preliminary data.</text>
</comment>
<dbReference type="InParanoid" id="A0A0N1IQV8"/>
<keyword evidence="2" id="KW-1185">Reference proteome</keyword>
<evidence type="ECO:0000313" key="1">
    <source>
        <dbReference type="EMBL" id="KPJ21487.1"/>
    </source>
</evidence>
<name>A0A0N1IQV8_PAPMA</name>
<proteinExistence type="predicted"/>
<dbReference type="AlphaFoldDB" id="A0A0N1IQV8"/>
<evidence type="ECO:0000313" key="2">
    <source>
        <dbReference type="Proteomes" id="UP000053240"/>
    </source>
</evidence>
<protein>
    <submittedName>
        <fullName evidence="1">Rho guanine nucleotide exchange factor 10-like protein</fullName>
    </submittedName>
</protein>
<sequence length="211" mass="23998">MLELICSGFLSTGQLRNTLSRARELCERWRNGRETPSPPAAPDDDGGGRLARWFSVRRGSAHHYDMHTHDTDKMPKLPELEEDMFSCGGEVRGGRVPPPSLGPPPDALTAVQLRRRHVVAAIIHSENSYVATLQRLVNVSILVLSFYLHFCIGIKQSVICKNHTIFFVEIFFILKTQRTLFLISIEGSLIKLNTKVRRTSERLFHHRNNKN</sequence>
<dbReference type="STRING" id="76193.A0A0N1IQV8"/>
<organism evidence="1 2">
    <name type="scientific">Papilio machaon</name>
    <name type="common">Old World swallowtail butterfly</name>
    <dbReference type="NCBI Taxonomy" id="76193"/>
    <lineage>
        <taxon>Eukaryota</taxon>
        <taxon>Metazoa</taxon>
        <taxon>Ecdysozoa</taxon>
        <taxon>Arthropoda</taxon>
        <taxon>Hexapoda</taxon>
        <taxon>Insecta</taxon>
        <taxon>Pterygota</taxon>
        <taxon>Neoptera</taxon>
        <taxon>Endopterygota</taxon>
        <taxon>Lepidoptera</taxon>
        <taxon>Glossata</taxon>
        <taxon>Ditrysia</taxon>
        <taxon>Papilionoidea</taxon>
        <taxon>Papilionidae</taxon>
        <taxon>Papilioninae</taxon>
        <taxon>Papilio</taxon>
    </lineage>
</organism>
<dbReference type="Proteomes" id="UP000053240">
    <property type="component" value="Unassembled WGS sequence"/>
</dbReference>
<dbReference type="SUPFAM" id="SSF48065">
    <property type="entry name" value="DBL homology domain (DH-domain)"/>
    <property type="match status" value="1"/>
</dbReference>
<accession>A0A0N1IQV8</accession>
<gene>
    <name evidence="1" type="ORF">RR48_00783</name>
</gene>